<gene>
    <name evidence="2" type="ORF">LAZ67_X000348</name>
</gene>
<feature type="compositionally biased region" description="Basic and acidic residues" evidence="1">
    <location>
        <begin position="125"/>
        <end position="134"/>
    </location>
</feature>
<evidence type="ECO:0000256" key="1">
    <source>
        <dbReference type="SAM" id="MobiDB-lite"/>
    </source>
</evidence>
<feature type="region of interest" description="Disordered" evidence="1">
    <location>
        <begin position="1"/>
        <end position="22"/>
    </location>
</feature>
<dbReference type="InterPro" id="IPR036397">
    <property type="entry name" value="RNaseH_sf"/>
</dbReference>
<dbReference type="PANTHER" id="PTHR46060">
    <property type="entry name" value="MARINER MOS1 TRANSPOSASE-LIKE PROTEIN"/>
    <property type="match status" value="1"/>
</dbReference>
<reference evidence="2 3" key="1">
    <citation type="submission" date="2022-03" db="EMBL/GenBank/DDBJ databases">
        <title>A chromosomal length assembly of Cordylochernes scorpioides.</title>
        <authorList>
            <person name="Zeh D."/>
            <person name="Zeh J."/>
        </authorList>
    </citation>
    <scope>NUCLEOTIDE SEQUENCE [LARGE SCALE GENOMIC DNA]</scope>
    <source>
        <strain evidence="2">IN4F17</strain>
        <tissue evidence="2">Whole Body</tissue>
    </source>
</reference>
<dbReference type="Proteomes" id="UP001235939">
    <property type="component" value="Chromosome X"/>
</dbReference>
<feature type="region of interest" description="Disordered" evidence="1">
    <location>
        <begin position="125"/>
        <end position="158"/>
    </location>
</feature>
<name>A0ABY6LRI6_9ARAC</name>
<evidence type="ECO:0000313" key="3">
    <source>
        <dbReference type="Proteomes" id="UP001235939"/>
    </source>
</evidence>
<accession>A0ABY6LRI6</accession>
<evidence type="ECO:0008006" key="4">
    <source>
        <dbReference type="Google" id="ProtNLM"/>
    </source>
</evidence>
<dbReference type="EMBL" id="CP092886">
    <property type="protein sequence ID" value="UYV83834.1"/>
    <property type="molecule type" value="Genomic_DNA"/>
</dbReference>
<sequence>MSAAWLPKEKRRRDEKSMLMECRSTTSAGDTVRWGGGTQKKLGKTLRVTQPAIFNRAKEMGMIRKEGNWVLPDIAPSDYYLFRSMQLGLADQHFSNYDEVKKWIDEWIVAKEPAFFRDRIRQLPERWEKNRPDGTQDPATPLDGPLVTVAQQEESHSP</sequence>
<organism evidence="2 3">
    <name type="scientific">Cordylochernes scorpioides</name>
    <dbReference type="NCBI Taxonomy" id="51811"/>
    <lineage>
        <taxon>Eukaryota</taxon>
        <taxon>Metazoa</taxon>
        <taxon>Ecdysozoa</taxon>
        <taxon>Arthropoda</taxon>
        <taxon>Chelicerata</taxon>
        <taxon>Arachnida</taxon>
        <taxon>Pseudoscorpiones</taxon>
        <taxon>Cheliferoidea</taxon>
        <taxon>Chernetidae</taxon>
        <taxon>Cordylochernes</taxon>
    </lineage>
</organism>
<protein>
    <recommendedName>
        <fullName evidence="4">Mariner Mos1 transposase</fullName>
    </recommendedName>
</protein>
<keyword evidence="3" id="KW-1185">Reference proteome</keyword>
<evidence type="ECO:0000313" key="2">
    <source>
        <dbReference type="EMBL" id="UYV83834.1"/>
    </source>
</evidence>
<proteinExistence type="predicted"/>
<dbReference type="Gene3D" id="3.30.420.10">
    <property type="entry name" value="Ribonuclease H-like superfamily/Ribonuclease H"/>
    <property type="match status" value="1"/>
</dbReference>
<dbReference type="PANTHER" id="PTHR46060:SF1">
    <property type="entry name" value="MARINER MOS1 TRANSPOSASE-LIKE PROTEIN"/>
    <property type="match status" value="1"/>
</dbReference>
<dbReference type="InterPro" id="IPR052709">
    <property type="entry name" value="Transposase-MT_Hybrid"/>
</dbReference>